<dbReference type="RefSeq" id="WP_013659015.1">
    <property type="nucleotide sequence ID" value="NC_015275.1"/>
</dbReference>
<dbReference type="STRING" id="642492.Clole_4066"/>
<dbReference type="Proteomes" id="UP000008467">
    <property type="component" value="Chromosome"/>
</dbReference>
<protein>
    <submittedName>
        <fullName evidence="1">Uncharacterized protein</fullName>
    </submittedName>
</protein>
<reference evidence="1 2" key="1">
    <citation type="journal article" date="2011" name="J. Bacteriol.">
        <title>Complete genome sequence of the cellulose-degrading bacterium Cellulosilyticum lentocellum.</title>
        <authorList>
            <consortium name="US DOE Joint Genome Institute"/>
            <person name="Miller D.A."/>
            <person name="Suen G."/>
            <person name="Bruce D."/>
            <person name="Copeland A."/>
            <person name="Cheng J.F."/>
            <person name="Detter C."/>
            <person name="Goodwin L.A."/>
            <person name="Han C.S."/>
            <person name="Hauser L.J."/>
            <person name="Land M.L."/>
            <person name="Lapidus A."/>
            <person name="Lucas S."/>
            <person name="Meincke L."/>
            <person name="Pitluck S."/>
            <person name="Tapia R."/>
            <person name="Teshima H."/>
            <person name="Woyke T."/>
            <person name="Fox B.G."/>
            <person name="Angert E.R."/>
            <person name="Currie C.R."/>
        </authorList>
    </citation>
    <scope>NUCLEOTIDE SEQUENCE [LARGE SCALE GENOMIC DNA]</scope>
    <source>
        <strain evidence="2">ATCC 49066 / DSM 5427 / NCIMB 11756 / RHM5</strain>
    </source>
</reference>
<name>F2JL98_CELLD</name>
<dbReference type="HOGENOM" id="CLU_1522519_0_0_9"/>
<dbReference type="EMBL" id="CP002582">
    <property type="protein sequence ID" value="ADZ85743.1"/>
    <property type="molecule type" value="Genomic_DNA"/>
</dbReference>
<organism evidence="1 2">
    <name type="scientific">Cellulosilyticum lentocellum (strain ATCC 49066 / DSM 5427 / NCIMB 11756 / RHM5)</name>
    <name type="common">Clostridium lentocellum</name>
    <dbReference type="NCBI Taxonomy" id="642492"/>
    <lineage>
        <taxon>Bacteria</taxon>
        <taxon>Bacillati</taxon>
        <taxon>Bacillota</taxon>
        <taxon>Clostridia</taxon>
        <taxon>Lachnospirales</taxon>
        <taxon>Cellulosilyticaceae</taxon>
        <taxon>Cellulosilyticum</taxon>
    </lineage>
</organism>
<dbReference type="KEGG" id="cle:Clole_4066"/>
<evidence type="ECO:0000313" key="2">
    <source>
        <dbReference type="Proteomes" id="UP000008467"/>
    </source>
</evidence>
<sequence>MSDLINIRLTKDCPSVQAMDEAAKALGMSRNEMMIKAIKMFIGFDATFYKRLEAYSQKVKVPMHIAIQNTIIKRWAQDNAKKVVWEINKDLLLEFSLCSEGIIGPKELYEMIYQMTFAEEAKERIAELEQEVSQGLELKGSDKVFYETYKSKYGYTPDLKQTTQDESMAYWQEELK</sequence>
<proteinExistence type="predicted"/>
<gene>
    <name evidence="1" type="ordered locus">Clole_4066</name>
</gene>
<dbReference type="eggNOG" id="ENOG502ZMVC">
    <property type="taxonomic scope" value="Bacteria"/>
</dbReference>
<evidence type="ECO:0000313" key="1">
    <source>
        <dbReference type="EMBL" id="ADZ85743.1"/>
    </source>
</evidence>
<dbReference type="AlphaFoldDB" id="F2JL98"/>
<accession>F2JL98</accession>
<keyword evidence="2" id="KW-1185">Reference proteome</keyword>